<keyword evidence="4" id="KW-0812">Transmembrane</keyword>
<evidence type="ECO:0000256" key="3">
    <source>
        <dbReference type="ARBA" id="ARBA00023157"/>
    </source>
</evidence>
<dbReference type="GO" id="GO:0005886">
    <property type="term" value="C:plasma membrane"/>
    <property type="evidence" value="ECO:0007669"/>
    <property type="project" value="UniProtKB-SubCell"/>
</dbReference>
<feature type="domain" description="C-type lectin" evidence="5">
    <location>
        <begin position="116"/>
        <end position="243"/>
    </location>
</feature>
<keyword evidence="4" id="KW-1133">Transmembrane helix</keyword>
<evidence type="ECO:0000256" key="4">
    <source>
        <dbReference type="SAM" id="Phobius"/>
    </source>
</evidence>
<name>A0A8A5LF09_CTEID</name>
<keyword evidence="2 6" id="KW-0430">Lectin</keyword>
<dbReference type="PANTHER" id="PTHR45710">
    <property type="entry name" value="C-TYPE LECTIN DOMAIN-CONTAINING PROTEIN 180"/>
    <property type="match status" value="1"/>
</dbReference>
<proteinExistence type="evidence at transcript level"/>
<keyword evidence="3" id="KW-1015">Disulfide bond</keyword>
<feature type="transmembrane region" description="Helical" evidence="4">
    <location>
        <begin position="31"/>
        <end position="55"/>
    </location>
</feature>
<dbReference type="PROSITE" id="PS00615">
    <property type="entry name" value="C_TYPE_LECTIN_1"/>
    <property type="match status" value="1"/>
</dbReference>
<dbReference type="PROSITE" id="PS50041">
    <property type="entry name" value="C_TYPE_LECTIN_2"/>
    <property type="match status" value="1"/>
</dbReference>
<protein>
    <submittedName>
        <fullName evidence="6">Immune-related lectin-like receptor 6</fullName>
    </submittedName>
</protein>
<evidence type="ECO:0000256" key="1">
    <source>
        <dbReference type="ARBA" id="ARBA00004401"/>
    </source>
</evidence>
<accession>A0A8A5LF09</accession>
<sequence>MEGIYSNVDHSNQKCSHCRGNQVSSSKRTKVLLIVLSVSLVLALGGLCVLGIMYAGKVNLCDALTDRKLSKLQSDPENYGHEELLHKYKKVTKCFSSCTEFIDPACKLCANGWIAHRGKCYFFSSKKQTWFESRDSCVASGAHLVIINNKKVQDFLVSKVNETHWIGLNDLDTEGHWVWVNNQTLSETGVQFWHTRKSEPNEPDNWKQVDPSGENCASMGNRAGTVKKWFDNSCKEQKKFICEIKYAFPLTDDN</sequence>
<dbReference type="InterPro" id="IPR018378">
    <property type="entry name" value="C-type_lectin_CS"/>
</dbReference>
<evidence type="ECO:0000313" key="6">
    <source>
        <dbReference type="EMBL" id="QTF80133.1"/>
    </source>
</evidence>
<dbReference type="InterPro" id="IPR050828">
    <property type="entry name" value="C-type_lectin/matrix_domain"/>
</dbReference>
<dbReference type="InterPro" id="IPR033989">
    <property type="entry name" value="CD209-like_CTLD"/>
</dbReference>
<dbReference type="SUPFAM" id="SSF56436">
    <property type="entry name" value="C-type lectin-like"/>
    <property type="match status" value="1"/>
</dbReference>
<dbReference type="CDD" id="cd03590">
    <property type="entry name" value="CLECT_DC-SIGN_like"/>
    <property type="match status" value="1"/>
</dbReference>
<dbReference type="Gene3D" id="3.10.100.10">
    <property type="entry name" value="Mannose-Binding Protein A, subunit A"/>
    <property type="match status" value="1"/>
</dbReference>
<dbReference type="Pfam" id="PF00059">
    <property type="entry name" value="Lectin_C"/>
    <property type="match status" value="1"/>
</dbReference>
<reference evidence="6" key="1">
    <citation type="submission" date="2020-09" db="EMBL/GenBank/DDBJ databases">
        <authorList>
            <person name="Jia Z."/>
            <person name="Zou J."/>
        </authorList>
    </citation>
    <scope>NUCLEOTIDE SEQUENCE</scope>
</reference>
<keyword evidence="6" id="KW-0675">Receptor</keyword>
<evidence type="ECO:0000256" key="2">
    <source>
        <dbReference type="ARBA" id="ARBA00022734"/>
    </source>
</evidence>
<gene>
    <name evidence="6" type="primary">ILLR6</name>
</gene>
<organism evidence="6">
    <name type="scientific">Ctenopharyngodon idella</name>
    <name type="common">Grass carp</name>
    <name type="synonym">Leuciscus idella</name>
    <dbReference type="NCBI Taxonomy" id="7959"/>
    <lineage>
        <taxon>Eukaryota</taxon>
        <taxon>Metazoa</taxon>
        <taxon>Chordata</taxon>
        <taxon>Craniata</taxon>
        <taxon>Vertebrata</taxon>
        <taxon>Euteleostomi</taxon>
        <taxon>Actinopterygii</taxon>
        <taxon>Neopterygii</taxon>
        <taxon>Teleostei</taxon>
        <taxon>Ostariophysi</taxon>
        <taxon>Cypriniformes</taxon>
        <taxon>Xenocyprididae</taxon>
        <taxon>Xenocypridinae</taxon>
        <taxon>Ctenopharyngodon</taxon>
    </lineage>
</organism>
<dbReference type="PANTHER" id="PTHR45710:SF26">
    <property type="entry name" value="RH26557P"/>
    <property type="match status" value="1"/>
</dbReference>
<dbReference type="GO" id="GO:0030246">
    <property type="term" value="F:carbohydrate binding"/>
    <property type="evidence" value="ECO:0007669"/>
    <property type="project" value="UniProtKB-KW"/>
</dbReference>
<dbReference type="AlphaFoldDB" id="A0A8A5LF09"/>
<evidence type="ECO:0000259" key="5">
    <source>
        <dbReference type="PROSITE" id="PS50041"/>
    </source>
</evidence>
<dbReference type="InterPro" id="IPR001304">
    <property type="entry name" value="C-type_lectin-like"/>
</dbReference>
<comment type="subcellular location">
    <subcellularLocation>
        <location evidence="1">Cell membrane</location>
        <topology evidence="1">Single-pass type II membrane protein</topology>
    </subcellularLocation>
</comment>
<dbReference type="InterPro" id="IPR016186">
    <property type="entry name" value="C-type_lectin-like/link_sf"/>
</dbReference>
<keyword evidence="4" id="KW-0472">Membrane</keyword>
<dbReference type="EMBL" id="MW033294">
    <property type="protein sequence ID" value="QTF80133.1"/>
    <property type="molecule type" value="mRNA"/>
</dbReference>
<dbReference type="SMART" id="SM00034">
    <property type="entry name" value="CLECT"/>
    <property type="match status" value="1"/>
</dbReference>
<dbReference type="InterPro" id="IPR016187">
    <property type="entry name" value="CTDL_fold"/>
</dbReference>